<evidence type="ECO:0000313" key="8">
    <source>
        <dbReference type="Proteomes" id="UP000248198"/>
    </source>
</evidence>
<dbReference type="SUPFAM" id="SSF103473">
    <property type="entry name" value="MFS general substrate transporter"/>
    <property type="match status" value="1"/>
</dbReference>
<feature type="transmembrane region" description="Helical" evidence="5">
    <location>
        <begin position="442"/>
        <end position="462"/>
    </location>
</feature>
<dbReference type="InterPro" id="IPR036259">
    <property type="entry name" value="MFS_trans_sf"/>
</dbReference>
<keyword evidence="3 5" id="KW-1133">Transmembrane helix</keyword>
<keyword evidence="4 5" id="KW-0472">Membrane</keyword>
<sequence length="471" mass="50985">MIEALPKSHKYLALSALLTGAFLPPVDFYAVNLALPSIEHHLQAKPSEIQLIISLYASAYAVFLITGGRLGDLIGRKKMFMLGLAGFIASSSLCGFATDSGILILGRMLQGISGAILAPQVISIIRVLFSEKEQPFAMGLYSFTFGLAAVAGQLLGAALIRLNLMGLGWQSIFLINIPVGIFALLGSAKYLPEQRAAEKTTIDYLGVLLLSITLGLLVYPLTRGQESGWPLWTFISALLSIPCGGLFIAYENHLNKKGKIPLVDFRLFKNHHFNLGLIICLLFYSSSIFYLAFALLLQDGMGWDAWKAGLAILPFGIGFISSSLYAAPLSRYTGDQILNIGLLCYVFGFAVLALLLYKNQIISPAFYAGLMACGTGMGLIISSLVRIILKRVEIKLIGLASGLISSTLQIGAAIGVAAIGSIFFKVLGQDHSLKSYSLSFQYVLWVLVVLQLFAFTTGLVLIKRTKQKTHL</sequence>
<feature type="domain" description="Major facilitator superfamily (MFS) profile" evidence="6">
    <location>
        <begin position="13"/>
        <end position="466"/>
    </location>
</feature>
<protein>
    <submittedName>
        <fullName evidence="7">EmrB/QacA subfamily drug resistance transporter</fullName>
    </submittedName>
</protein>
<dbReference type="Gene3D" id="1.20.1250.20">
    <property type="entry name" value="MFS general substrate transporter like domains"/>
    <property type="match status" value="1"/>
</dbReference>
<dbReference type="InterPro" id="IPR011701">
    <property type="entry name" value="MFS"/>
</dbReference>
<organism evidence="7 8">
    <name type="scientific">Pedobacter nutrimenti</name>
    <dbReference type="NCBI Taxonomy" id="1241337"/>
    <lineage>
        <taxon>Bacteria</taxon>
        <taxon>Pseudomonadati</taxon>
        <taxon>Bacteroidota</taxon>
        <taxon>Sphingobacteriia</taxon>
        <taxon>Sphingobacteriales</taxon>
        <taxon>Sphingobacteriaceae</taxon>
        <taxon>Pedobacter</taxon>
    </lineage>
</organism>
<gene>
    <name evidence="7" type="ORF">B0O44_105225</name>
</gene>
<keyword evidence="8" id="KW-1185">Reference proteome</keyword>
<comment type="caution">
    <text evidence="7">The sequence shown here is derived from an EMBL/GenBank/DDBJ whole genome shotgun (WGS) entry which is preliminary data.</text>
</comment>
<feature type="transmembrane region" description="Helical" evidence="5">
    <location>
        <begin position="396"/>
        <end position="422"/>
    </location>
</feature>
<dbReference type="PANTHER" id="PTHR42718:SF39">
    <property type="entry name" value="ACTINORHODIN TRANSPORTER-RELATED"/>
    <property type="match status" value="1"/>
</dbReference>
<feature type="transmembrane region" description="Helical" evidence="5">
    <location>
        <begin position="228"/>
        <end position="250"/>
    </location>
</feature>
<feature type="transmembrane region" description="Helical" evidence="5">
    <location>
        <begin position="369"/>
        <end position="389"/>
    </location>
</feature>
<dbReference type="Proteomes" id="UP000248198">
    <property type="component" value="Unassembled WGS sequence"/>
</dbReference>
<dbReference type="Pfam" id="PF07690">
    <property type="entry name" value="MFS_1"/>
    <property type="match status" value="1"/>
</dbReference>
<feature type="transmembrane region" description="Helical" evidence="5">
    <location>
        <begin position="271"/>
        <end position="293"/>
    </location>
</feature>
<evidence type="ECO:0000256" key="1">
    <source>
        <dbReference type="ARBA" id="ARBA00004141"/>
    </source>
</evidence>
<feature type="transmembrane region" description="Helical" evidence="5">
    <location>
        <begin position="337"/>
        <end position="357"/>
    </location>
</feature>
<dbReference type="PROSITE" id="PS50850">
    <property type="entry name" value="MFS"/>
    <property type="match status" value="1"/>
</dbReference>
<evidence type="ECO:0000256" key="3">
    <source>
        <dbReference type="ARBA" id="ARBA00022989"/>
    </source>
</evidence>
<dbReference type="InterPro" id="IPR020846">
    <property type="entry name" value="MFS_dom"/>
</dbReference>
<dbReference type="GO" id="GO:0022857">
    <property type="term" value="F:transmembrane transporter activity"/>
    <property type="evidence" value="ECO:0007669"/>
    <property type="project" value="InterPro"/>
</dbReference>
<feature type="transmembrane region" description="Helical" evidence="5">
    <location>
        <begin position="49"/>
        <end position="67"/>
    </location>
</feature>
<accession>A0A318UC81</accession>
<evidence type="ECO:0000256" key="4">
    <source>
        <dbReference type="ARBA" id="ARBA00023136"/>
    </source>
</evidence>
<name>A0A318UC81_9SPHI</name>
<feature type="transmembrane region" description="Helical" evidence="5">
    <location>
        <begin position="204"/>
        <end position="222"/>
    </location>
</feature>
<keyword evidence="2 5" id="KW-0812">Transmembrane</keyword>
<proteinExistence type="predicted"/>
<feature type="transmembrane region" description="Helical" evidence="5">
    <location>
        <begin position="305"/>
        <end position="325"/>
    </location>
</feature>
<dbReference type="OrthoDB" id="783189at2"/>
<feature type="transmembrane region" description="Helical" evidence="5">
    <location>
        <begin position="104"/>
        <end position="128"/>
    </location>
</feature>
<dbReference type="Gene3D" id="1.20.1720.10">
    <property type="entry name" value="Multidrug resistance protein D"/>
    <property type="match status" value="1"/>
</dbReference>
<dbReference type="GO" id="GO:0016020">
    <property type="term" value="C:membrane"/>
    <property type="evidence" value="ECO:0007669"/>
    <property type="project" value="UniProtKB-SubCell"/>
</dbReference>
<evidence type="ECO:0000259" key="6">
    <source>
        <dbReference type="PROSITE" id="PS50850"/>
    </source>
</evidence>
<dbReference type="PANTHER" id="PTHR42718">
    <property type="entry name" value="MAJOR FACILITATOR SUPERFAMILY MULTIDRUG TRANSPORTER MFSC"/>
    <property type="match status" value="1"/>
</dbReference>
<feature type="transmembrane region" description="Helical" evidence="5">
    <location>
        <begin position="140"/>
        <end position="160"/>
    </location>
</feature>
<dbReference type="RefSeq" id="WP_110832666.1">
    <property type="nucleotide sequence ID" value="NZ_QKLU01000005.1"/>
</dbReference>
<dbReference type="AlphaFoldDB" id="A0A318UC81"/>
<evidence type="ECO:0000313" key="7">
    <source>
        <dbReference type="EMBL" id="PYF72852.1"/>
    </source>
</evidence>
<dbReference type="CDD" id="cd17321">
    <property type="entry name" value="MFS_MMR_MDR_like"/>
    <property type="match status" value="1"/>
</dbReference>
<evidence type="ECO:0000256" key="5">
    <source>
        <dbReference type="SAM" id="Phobius"/>
    </source>
</evidence>
<dbReference type="EMBL" id="QKLU01000005">
    <property type="protein sequence ID" value="PYF72852.1"/>
    <property type="molecule type" value="Genomic_DNA"/>
</dbReference>
<feature type="transmembrane region" description="Helical" evidence="5">
    <location>
        <begin position="79"/>
        <end position="98"/>
    </location>
</feature>
<comment type="subcellular location">
    <subcellularLocation>
        <location evidence="1">Membrane</location>
        <topology evidence="1">Multi-pass membrane protein</topology>
    </subcellularLocation>
</comment>
<reference evidence="7 8" key="1">
    <citation type="submission" date="2018-06" db="EMBL/GenBank/DDBJ databases">
        <title>Genomic Encyclopedia of Archaeal and Bacterial Type Strains, Phase II (KMG-II): from individual species to whole genera.</title>
        <authorList>
            <person name="Goeker M."/>
        </authorList>
    </citation>
    <scope>NUCLEOTIDE SEQUENCE [LARGE SCALE GENOMIC DNA]</scope>
    <source>
        <strain evidence="7 8">DSM 27372</strain>
    </source>
</reference>
<evidence type="ECO:0000256" key="2">
    <source>
        <dbReference type="ARBA" id="ARBA00022692"/>
    </source>
</evidence>
<feature type="transmembrane region" description="Helical" evidence="5">
    <location>
        <begin position="172"/>
        <end position="192"/>
    </location>
</feature>